<dbReference type="InterPro" id="IPR036551">
    <property type="entry name" value="Flavin_trans-like"/>
</dbReference>
<dbReference type="KEGG" id="psyt:DSAG12_01802"/>
<keyword evidence="3" id="KW-1185">Reference proteome</keyword>
<gene>
    <name evidence="2" type="ORF">DSAG12_01802</name>
</gene>
<feature type="domain" description="Flavoprotein" evidence="1">
    <location>
        <begin position="1"/>
        <end position="176"/>
    </location>
</feature>
<name>A0A5B9DA02_9ARCH</name>
<dbReference type="Pfam" id="PF02441">
    <property type="entry name" value="Flavoprotein"/>
    <property type="match status" value="1"/>
</dbReference>
<protein>
    <submittedName>
        <fullName evidence="2">Flavoprotein</fullName>
    </submittedName>
</protein>
<evidence type="ECO:0000313" key="3">
    <source>
        <dbReference type="Proteomes" id="UP000321408"/>
    </source>
</evidence>
<dbReference type="GO" id="GO:0003824">
    <property type="term" value="F:catalytic activity"/>
    <property type="evidence" value="ECO:0007669"/>
    <property type="project" value="InterPro"/>
</dbReference>
<dbReference type="Proteomes" id="UP000321408">
    <property type="component" value="Chromosome"/>
</dbReference>
<reference evidence="2 3" key="2">
    <citation type="journal article" date="2024" name="Int. J. Syst. Evol. Microbiol.">
        <title>Promethearchaeum syntrophicum gen. nov., sp. nov., an anaerobic, obligately syntrophic archaeon, the first isolate of the lineage 'Asgard' archaea, and proposal of the new archaeal phylum Promethearchaeota phyl. nov. and kingdom Promethearchaeati regn. nov.</title>
        <authorList>
            <person name="Imachi H."/>
            <person name="Nobu M.K."/>
            <person name="Kato S."/>
            <person name="Takaki Y."/>
            <person name="Miyazaki M."/>
            <person name="Miyata M."/>
            <person name="Ogawara M."/>
            <person name="Saito Y."/>
            <person name="Sakai S."/>
            <person name="Tahara Y.O."/>
            <person name="Takano Y."/>
            <person name="Tasumi E."/>
            <person name="Uematsu K."/>
            <person name="Yoshimura T."/>
            <person name="Itoh T."/>
            <person name="Ohkuma M."/>
            <person name="Takai K."/>
        </authorList>
    </citation>
    <scope>NUCLEOTIDE SEQUENCE [LARGE SCALE GENOMIC DNA]</scope>
    <source>
        <strain evidence="2 3">MK-D1</strain>
    </source>
</reference>
<dbReference type="SUPFAM" id="SSF52507">
    <property type="entry name" value="Homo-oligomeric flavin-containing Cys decarboxylases, HFCD"/>
    <property type="match status" value="1"/>
</dbReference>
<dbReference type="InterPro" id="IPR003382">
    <property type="entry name" value="Flavoprotein"/>
</dbReference>
<sequence length="190" mass="21472">MRLAWGITGAGHYIRDSYEVLKQLVEKKWKIDIFFSEAGKTVAKMYGVLKKIQDLHEKNKEHLNSIFYDSGQSPGYVVSARFNLNKYRALIISPVTSNSVAKMSIGIADTLITNIFSQMIKGSGKILLVPCDIVCGEIETEIPNGEKIMIHIDEFNCQNALNLKKFPNVSLFKHPKEIIQDLIELENVDI</sequence>
<dbReference type="EMBL" id="CP042905">
    <property type="protein sequence ID" value="QEE15974.1"/>
    <property type="molecule type" value="Genomic_DNA"/>
</dbReference>
<dbReference type="GeneID" id="41329795"/>
<dbReference type="RefSeq" id="WP_147662869.1">
    <property type="nucleotide sequence ID" value="NZ_CP042905.2"/>
</dbReference>
<dbReference type="OrthoDB" id="23478at2157"/>
<organism evidence="2 3">
    <name type="scientific">Promethearchaeum syntrophicum</name>
    <dbReference type="NCBI Taxonomy" id="2594042"/>
    <lineage>
        <taxon>Archaea</taxon>
        <taxon>Promethearchaeati</taxon>
        <taxon>Promethearchaeota</taxon>
        <taxon>Promethearchaeia</taxon>
        <taxon>Promethearchaeales</taxon>
        <taxon>Promethearchaeaceae</taxon>
        <taxon>Promethearchaeum</taxon>
    </lineage>
</organism>
<evidence type="ECO:0000313" key="2">
    <source>
        <dbReference type="EMBL" id="QEE15974.1"/>
    </source>
</evidence>
<dbReference type="Gene3D" id="3.40.50.1950">
    <property type="entry name" value="Flavin prenyltransferase-like"/>
    <property type="match status" value="1"/>
</dbReference>
<dbReference type="AlphaFoldDB" id="A0A5B9DA02"/>
<reference evidence="2 3" key="1">
    <citation type="journal article" date="2020" name="Nature">
        <title>Isolation of an archaeon at the prokaryote-eukaryote interface.</title>
        <authorList>
            <person name="Imachi H."/>
            <person name="Nobu M.K."/>
            <person name="Nakahara N."/>
            <person name="Morono Y."/>
            <person name="Ogawara M."/>
            <person name="Takaki Y."/>
            <person name="Takano Y."/>
            <person name="Uematsu K."/>
            <person name="Ikuta T."/>
            <person name="Ito M."/>
            <person name="Matsui Y."/>
            <person name="Miyazaki M."/>
            <person name="Murata K."/>
            <person name="Saito Y."/>
            <person name="Sakai S."/>
            <person name="Song C."/>
            <person name="Tasumi E."/>
            <person name="Yamanaka Y."/>
            <person name="Yamaguchi T."/>
            <person name="Kamagata Y."/>
            <person name="Tamaki H."/>
            <person name="Takai K."/>
        </authorList>
    </citation>
    <scope>NUCLEOTIDE SEQUENCE [LARGE SCALE GENOMIC DNA]</scope>
    <source>
        <strain evidence="2 3">MK-D1</strain>
    </source>
</reference>
<evidence type="ECO:0000259" key="1">
    <source>
        <dbReference type="Pfam" id="PF02441"/>
    </source>
</evidence>
<accession>A0A5B9DA02</accession>
<proteinExistence type="predicted"/>